<comment type="similarity">
    <text evidence="1">Belongs to the 'phage' integrase family.</text>
</comment>
<dbReference type="InterPro" id="IPR044068">
    <property type="entry name" value="CB"/>
</dbReference>
<feature type="domain" description="Core-binding (CB)" evidence="7">
    <location>
        <begin position="236"/>
        <end position="340"/>
    </location>
</feature>
<dbReference type="PANTHER" id="PTHR30349">
    <property type="entry name" value="PHAGE INTEGRASE-RELATED"/>
    <property type="match status" value="1"/>
</dbReference>
<proteinExistence type="inferred from homology"/>
<feature type="domain" description="Tyr recombinase" evidence="6">
    <location>
        <begin position="370"/>
        <end position="589"/>
    </location>
</feature>
<dbReference type="PROSITE" id="PS51898">
    <property type="entry name" value="TYR_RECOMBINASE"/>
    <property type="match status" value="1"/>
</dbReference>
<evidence type="ECO:0000256" key="3">
    <source>
        <dbReference type="ARBA" id="ARBA00023125"/>
    </source>
</evidence>
<organism evidence="8 9">
    <name type="scientific">Robbsia betulipollinis</name>
    <dbReference type="NCBI Taxonomy" id="2981849"/>
    <lineage>
        <taxon>Bacteria</taxon>
        <taxon>Pseudomonadati</taxon>
        <taxon>Pseudomonadota</taxon>
        <taxon>Betaproteobacteria</taxon>
        <taxon>Burkholderiales</taxon>
        <taxon>Burkholderiaceae</taxon>
        <taxon>Robbsia</taxon>
    </lineage>
</organism>
<dbReference type="Gene3D" id="1.10.150.130">
    <property type="match status" value="1"/>
</dbReference>
<dbReference type="InterPro" id="IPR013762">
    <property type="entry name" value="Integrase-like_cat_sf"/>
</dbReference>
<dbReference type="InterPro" id="IPR022169">
    <property type="entry name" value="DUF3701"/>
</dbReference>
<accession>A0ABT3ZJP6</accession>
<evidence type="ECO:0000256" key="1">
    <source>
        <dbReference type="ARBA" id="ARBA00008857"/>
    </source>
</evidence>
<dbReference type="EMBL" id="JAPMXC010000001">
    <property type="protein sequence ID" value="MCY0386567.1"/>
    <property type="molecule type" value="Genomic_DNA"/>
</dbReference>
<evidence type="ECO:0000259" key="6">
    <source>
        <dbReference type="PROSITE" id="PS51898"/>
    </source>
</evidence>
<dbReference type="InterPro" id="IPR011010">
    <property type="entry name" value="DNA_brk_join_enz"/>
</dbReference>
<dbReference type="RefSeq" id="WP_267846059.1">
    <property type="nucleotide sequence ID" value="NZ_JAPMXC010000001.1"/>
</dbReference>
<dbReference type="Proteomes" id="UP001082899">
    <property type="component" value="Unassembled WGS sequence"/>
</dbReference>
<dbReference type="Pfam" id="PF00589">
    <property type="entry name" value="Phage_integrase"/>
    <property type="match status" value="1"/>
</dbReference>
<evidence type="ECO:0000256" key="4">
    <source>
        <dbReference type="ARBA" id="ARBA00023172"/>
    </source>
</evidence>
<evidence type="ECO:0000256" key="2">
    <source>
        <dbReference type="ARBA" id="ARBA00022908"/>
    </source>
</evidence>
<dbReference type="InterPro" id="IPR002104">
    <property type="entry name" value="Integrase_catalytic"/>
</dbReference>
<protein>
    <submittedName>
        <fullName evidence="8">Site-specific integrase</fullName>
    </submittedName>
</protein>
<dbReference type="PANTHER" id="PTHR30349:SF41">
    <property type="entry name" value="INTEGRASE_RECOMBINASE PROTEIN MJ0367-RELATED"/>
    <property type="match status" value="1"/>
</dbReference>
<evidence type="ECO:0000256" key="5">
    <source>
        <dbReference type="PROSITE-ProRule" id="PRU01248"/>
    </source>
</evidence>
<dbReference type="InterPro" id="IPR050090">
    <property type="entry name" value="Tyrosine_recombinase_XerCD"/>
</dbReference>
<keyword evidence="2" id="KW-0229">DNA integration</keyword>
<comment type="caution">
    <text evidence="8">The sequence shown here is derived from an EMBL/GenBank/DDBJ whole genome shotgun (WGS) entry which is preliminary data.</text>
</comment>
<dbReference type="CDD" id="cd00397">
    <property type="entry name" value="DNA_BRE_C"/>
    <property type="match status" value="1"/>
</dbReference>
<sequence>MKETITLTRGFTTKDFAALRAYVQRVPPRVIARTYYDADEDRHAATPAAMDKYLRHMLDALVALAIEHGPAASAADLRAAVRQHGSARLTAASLRRVFEIAELATAAPLPAHGIGMWLRPLVARHLKLAGVHSLGDLIDFCNRRGGSWWRAVPRIGIGRARIVVQWLRQHAATLGKSVDADVDQADPLVAAHSDLVDVLAPERRLAPLERMQVHDESLSGRHGLNRATAFPYIAAQHDLEAVRAYLHLYRDQPKTLRAYTKELERFLLWAVTERGTPLSSLLVNDCEAYKDFLAAPSARFVGPRAPRHATRWRPFAADRLSPESQRYAVRALRAAFTWLVEVRYLAGNPWKAVKDPVTVEREAAMRIDRALPAALWKTIQDHLDRQCAAPDHVQWRTARAFLRLMADSGLRREEALNARREALHPVDTGGEETAVWALVVVGKRNRERTVPVSPDAIAALRAHWADRGEAFDLPVAAGPLLSPVFIPPTPLARRKHHDDTAQGYCADAGNKMVEWVRRRLLRELPGLSPEAFAALSQLSPHAFRHTFGTQAAAQDVPLDVVQRVLGHQSMQTTSIYVQAEKQRMMREMGDYYRGVKP</sequence>
<dbReference type="Gene3D" id="1.10.443.10">
    <property type="entry name" value="Intergrase catalytic core"/>
    <property type="match status" value="1"/>
</dbReference>
<dbReference type="InterPro" id="IPR010998">
    <property type="entry name" value="Integrase_recombinase_N"/>
</dbReference>
<keyword evidence="3 5" id="KW-0238">DNA-binding</keyword>
<evidence type="ECO:0000313" key="9">
    <source>
        <dbReference type="Proteomes" id="UP001082899"/>
    </source>
</evidence>
<dbReference type="PROSITE" id="PS51900">
    <property type="entry name" value="CB"/>
    <property type="match status" value="1"/>
</dbReference>
<name>A0ABT3ZJP6_9BURK</name>
<keyword evidence="4" id="KW-0233">DNA recombination</keyword>
<gene>
    <name evidence="8" type="ORF">OVY01_04805</name>
</gene>
<evidence type="ECO:0000313" key="8">
    <source>
        <dbReference type="EMBL" id="MCY0386567.1"/>
    </source>
</evidence>
<keyword evidence="9" id="KW-1185">Reference proteome</keyword>
<evidence type="ECO:0000259" key="7">
    <source>
        <dbReference type="PROSITE" id="PS51900"/>
    </source>
</evidence>
<dbReference type="SUPFAM" id="SSF56349">
    <property type="entry name" value="DNA breaking-rejoining enzymes"/>
    <property type="match status" value="1"/>
</dbReference>
<dbReference type="Pfam" id="PF12482">
    <property type="entry name" value="DUF3701"/>
    <property type="match status" value="1"/>
</dbReference>
<reference evidence="8" key="1">
    <citation type="submission" date="2022-11" db="EMBL/GenBank/DDBJ databases">
        <title>Robbsia betulipollinis sp. nov., isolated from pollen of birch (Betula pendula).</title>
        <authorList>
            <person name="Shi H."/>
            <person name="Ambika Manirajan B."/>
            <person name="Ratering S."/>
            <person name="Geissler-Plaum R."/>
            <person name="Schnell S."/>
        </authorList>
    </citation>
    <scope>NUCLEOTIDE SEQUENCE</scope>
    <source>
        <strain evidence="8">Bb-Pol-6</strain>
    </source>
</reference>